<protein>
    <submittedName>
        <fullName evidence="3">Helix-turn-helix transcriptional regulator</fullName>
    </submittedName>
</protein>
<evidence type="ECO:0000313" key="3">
    <source>
        <dbReference type="EMBL" id="KAA5825871.1"/>
    </source>
</evidence>
<keyword evidence="4" id="KW-1185">Reference proteome</keyword>
<keyword evidence="1" id="KW-0238">DNA-binding</keyword>
<proteinExistence type="predicted"/>
<dbReference type="InterPro" id="IPR027417">
    <property type="entry name" value="P-loop_NTPase"/>
</dbReference>
<dbReference type="Gene3D" id="1.10.10.10">
    <property type="entry name" value="Winged helix-like DNA-binding domain superfamily/Winged helix DNA-binding domain"/>
    <property type="match status" value="1"/>
</dbReference>
<dbReference type="RefSeq" id="WP_150070666.1">
    <property type="nucleotide sequence ID" value="NZ_JBEPDJ010000013.1"/>
</dbReference>
<dbReference type="PANTHER" id="PTHR43214">
    <property type="entry name" value="TWO-COMPONENT RESPONSE REGULATOR"/>
    <property type="match status" value="1"/>
</dbReference>
<dbReference type="PROSITE" id="PS50043">
    <property type="entry name" value="HTH_LUXR_2"/>
    <property type="match status" value="1"/>
</dbReference>
<organism evidence="3 4">
    <name type="scientific">Saccharopolyspora hirsuta</name>
    <dbReference type="NCBI Taxonomy" id="1837"/>
    <lineage>
        <taxon>Bacteria</taxon>
        <taxon>Bacillati</taxon>
        <taxon>Actinomycetota</taxon>
        <taxon>Actinomycetes</taxon>
        <taxon>Pseudonocardiales</taxon>
        <taxon>Pseudonocardiaceae</taxon>
        <taxon>Saccharopolyspora</taxon>
    </lineage>
</organism>
<dbReference type="OrthoDB" id="483at2"/>
<dbReference type="GO" id="GO:0006355">
    <property type="term" value="P:regulation of DNA-templated transcription"/>
    <property type="evidence" value="ECO:0007669"/>
    <property type="project" value="InterPro"/>
</dbReference>
<dbReference type="PROSITE" id="PS00622">
    <property type="entry name" value="HTH_LUXR_1"/>
    <property type="match status" value="1"/>
</dbReference>
<dbReference type="PANTHER" id="PTHR43214:SF42">
    <property type="entry name" value="TRANSCRIPTIONAL REGULATORY PROTEIN DESR"/>
    <property type="match status" value="1"/>
</dbReference>
<dbReference type="InterPro" id="IPR016032">
    <property type="entry name" value="Sig_transdc_resp-reg_C-effctor"/>
</dbReference>
<dbReference type="CDD" id="cd06170">
    <property type="entry name" value="LuxR_C_like"/>
    <property type="match status" value="1"/>
</dbReference>
<dbReference type="InterPro" id="IPR000792">
    <property type="entry name" value="Tscrpt_reg_LuxR_C"/>
</dbReference>
<comment type="caution">
    <text evidence="3">The sequence shown here is derived from an EMBL/GenBank/DDBJ whole genome shotgun (WGS) entry which is preliminary data.</text>
</comment>
<feature type="domain" description="HTH luxR-type" evidence="2">
    <location>
        <begin position="812"/>
        <end position="874"/>
    </location>
</feature>
<reference evidence="3 4" key="1">
    <citation type="submission" date="2019-09" db="EMBL/GenBank/DDBJ databases">
        <title>Draft genome sequence of the thermophilic Saccharopolyspora hirsuta VKM Ac-666T.</title>
        <authorList>
            <person name="Lobastova T.G."/>
            <person name="Fokina V."/>
            <person name="Bragin E.Y."/>
            <person name="Shtratnikova V.Y."/>
            <person name="Starodumova I.P."/>
            <person name="Tarlachkov S.V."/>
            <person name="Donova M.V."/>
        </authorList>
    </citation>
    <scope>NUCLEOTIDE SEQUENCE [LARGE SCALE GENOMIC DNA]</scope>
    <source>
        <strain evidence="3 4">VKM Ac-666</strain>
    </source>
</reference>
<name>A0A5M7BEN2_SACHI</name>
<dbReference type="PRINTS" id="PR00038">
    <property type="entry name" value="HTHLUXR"/>
</dbReference>
<evidence type="ECO:0000313" key="4">
    <source>
        <dbReference type="Proteomes" id="UP000323946"/>
    </source>
</evidence>
<accession>A0A5M7BEN2</accession>
<dbReference type="InterPro" id="IPR011990">
    <property type="entry name" value="TPR-like_helical_dom_sf"/>
</dbReference>
<sequence>MSDSAVDPVLRGRERESAVLRDFVAQRGGALVITGTPGTGKSALLDHVRRTASGFRTAHVDGVRPEREIPLAALDRLLRSAGHRLAAHERAEEALFVRAPLLCCVDDVSELDSASLRALAFAGRRAGADGVLLVFAADPATADGELSGIPQLRLAELDVGTSRQLLADRFGSALDPVVVAEIARRAGGNPRALVEAATALSPEQRAGLAPVPQLLPHSSALRAGLRRAARDLPDPALAVVARAAAAEHDLAAAGFPADGLAEAERSGLVVVVGDRVRIPNEFAKSCLRADLPPEVLREAHRHLARTTTDPLQIAWHEHGAGDRDIGDLPAHLARAARSARRAGHHAVAADAAAKAAELAVDPQQQAQHLVSAGRDAQLAGQPRRALALIDRARPLTASDRWRGVADFVFGEVALRDGMPDAAHHDLLRAADRLIGTDRSLAVTALALAAEANCVSGDHERLFALAARAERLRSPDDGPAETLIFEHVRGMAATFRGQHAAAVPALRRVLALVDEHEAVVGRILASQAAFALGDPARAHHLAHRAAAAAKDRGETAHLPWALVYRVLSALLLDRYDDAETGALEGLRLARATDQRNIAIDHLALLALAAALRGDHETARGRLDAAFGDGVASRGLGRPGAFGMWALGCAELASGRSADAVRRLCSAAPGSGRINPVVRVMAAPHLVESAVDCGEGARVRRTLDAFDDWASTTGSRTRLALSHRCHALIAETGADADERFRTAIELHRSSGAAVELARTELLYARRLRRQRKPRLARELLSEAHAIFEQFGANSWAEQAGAELRAAGVSTPRRALAPGEDLTPQQAEICRLVAEGATNREIAERLFISHRTVDHHLRNIFTKLGVRSRVQLAKLVG</sequence>
<dbReference type="SUPFAM" id="SSF48452">
    <property type="entry name" value="TPR-like"/>
    <property type="match status" value="1"/>
</dbReference>
<dbReference type="SUPFAM" id="SSF52540">
    <property type="entry name" value="P-loop containing nucleoside triphosphate hydrolases"/>
    <property type="match status" value="1"/>
</dbReference>
<dbReference type="SMR" id="A0A5M7BEN2"/>
<dbReference type="InterPro" id="IPR036388">
    <property type="entry name" value="WH-like_DNA-bd_sf"/>
</dbReference>
<evidence type="ECO:0000256" key="1">
    <source>
        <dbReference type="ARBA" id="ARBA00023125"/>
    </source>
</evidence>
<dbReference type="GO" id="GO:0003677">
    <property type="term" value="F:DNA binding"/>
    <property type="evidence" value="ECO:0007669"/>
    <property type="project" value="UniProtKB-KW"/>
</dbReference>
<dbReference type="Pfam" id="PF00196">
    <property type="entry name" value="GerE"/>
    <property type="match status" value="1"/>
</dbReference>
<gene>
    <name evidence="3" type="ORF">F1721_32465</name>
</gene>
<dbReference type="Proteomes" id="UP000323946">
    <property type="component" value="Unassembled WGS sequence"/>
</dbReference>
<dbReference type="InterPro" id="IPR039420">
    <property type="entry name" value="WalR-like"/>
</dbReference>
<dbReference type="SMART" id="SM00421">
    <property type="entry name" value="HTH_LUXR"/>
    <property type="match status" value="1"/>
</dbReference>
<dbReference type="EMBL" id="VWPH01000020">
    <property type="protein sequence ID" value="KAA5825871.1"/>
    <property type="molecule type" value="Genomic_DNA"/>
</dbReference>
<dbReference type="SUPFAM" id="SSF46894">
    <property type="entry name" value="C-terminal effector domain of the bipartite response regulators"/>
    <property type="match status" value="1"/>
</dbReference>
<dbReference type="AlphaFoldDB" id="A0A5M7BEN2"/>
<evidence type="ECO:0000259" key="2">
    <source>
        <dbReference type="PROSITE" id="PS50043"/>
    </source>
</evidence>